<name>A0ACD0P5F6_9BASI</name>
<protein>
    <submittedName>
        <fullName evidence="1">Uncharacterized protein</fullName>
    </submittedName>
</protein>
<evidence type="ECO:0000313" key="2">
    <source>
        <dbReference type="Proteomes" id="UP000245626"/>
    </source>
</evidence>
<dbReference type="Proteomes" id="UP000245626">
    <property type="component" value="Unassembled WGS sequence"/>
</dbReference>
<dbReference type="EMBL" id="KZ819733">
    <property type="protein sequence ID" value="PWN53269.1"/>
    <property type="molecule type" value="Genomic_DNA"/>
</dbReference>
<organism evidence="1 2">
    <name type="scientific">Violaceomyces palustris</name>
    <dbReference type="NCBI Taxonomy" id="1673888"/>
    <lineage>
        <taxon>Eukaryota</taxon>
        <taxon>Fungi</taxon>
        <taxon>Dikarya</taxon>
        <taxon>Basidiomycota</taxon>
        <taxon>Ustilaginomycotina</taxon>
        <taxon>Ustilaginomycetes</taxon>
        <taxon>Violaceomycetales</taxon>
        <taxon>Violaceomycetaceae</taxon>
        <taxon>Violaceomyces</taxon>
    </lineage>
</organism>
<proteinExistence type="predicted"/>
<reference evidence="1 2" key="1">
    <citation type="journal article" date="2018" name="Mol. Biol. Evol.">
        <title>Broad Genomic Sampling Reveals a Smut Pathogenic Ancestry of the Fungal Clade Ustilaginomycotina.</title>
        <authorList>
            <person name="Kijpornyongpan T."/>
            <person name="Mondo S.J."/>
            <person name="Barry K."/>
            <person name="Sandor L."/>
            <person name="Lee J."/>
            <person name="Lipzen A."/>
            <person name="Pangilinan J."/>
            <person name="LaButti K."/>
            <person name="Hainaut M."/>
            <person name="Henrissat B."/>
            <person name="Grigoriev I.V."/>
            <person name="Spatafora J.W."/>
            <person name="Aime M.C."/>
        </authorList>
    </citation>
    <scope>NUCLEOTIDE SEQUENCE [LARGE SCALE GENOMIC DNA]</scope>
    <source>
        <strain evidence="1 2">SA 807</strain>
    </source>
</reference>
<sequence>MPVSPKCSASRIDSTSAFFLWAIFIHLAFLLPFAHSQSITTATAPNRSPMDLAASSSQSMFLVSSSLASSSVAGSGSSAIASPDVSATNTLVPPATTTVGGTSFAGAPSSTSDSTEPGLIWSKDILGNATDQFWPPASWLQVKAPDNVPLEYYYRTSQKGAKVTFYFNGTGIGILDFKGPSRGFYNITIDNDYAQSALVNAYSSVSDLDSVGSGLPNMIYESSQYLEDGEHLVTISMMDSSKYTNTSSDLEFWAAVVNPDDYVAGVTFVVEPASHTLLIALATALGVSAFLLATVAFLYLRRRRRQKKQTAALHDERSYRVSIDSRAPGQREMSSRSQAGGLLMPFEQHGAGDRNGYRQSNASSEVLILNSAQAESGASLSPGSATFFHSSYDSPHSGSVVASMASSFPPWNLPLTTVGSSHEQIAVAASSPGAFVPPRASAFAEARTNTIIVNRDPLASRRRQSTAKATTSDPFSDREAVRCQDHGGTTAPSSAAASYTPEEMPAPTPSSIHHAKDHQHHHHHHQNPESHPDPQNGTDRGNRIDRRFLETTTVLASSASGRRIIRALQEEDAGSIRMASDDEDEEGEDMTILPPPYAPREMGRDF</sequence>
<keyword evidence="2" id="KW-1185">Reference proteome</keyword>
<gene>
    <name evidence="1" type="ORF">IE53DRAFT_360123</name>
</gene>
<evidence type="ECO:0000313" key="1">
    <source>
        <dbReference type="EMBL" id="PWN53269.1"/>
    </source>
</evidence>
<accession>A0ACD0P5F6</accession>